<name>A0AAU9K8U5_9CILI</name>
<organism evidence="1 2">
    <name type="scientific">Blepharisma stoltei</name>
    <dbReference type="NCBI Taxonomy" id="1481888"/>
    <lineage>
        <taxon>Eukaryota</taxon>
        <taxon>Sar</taxon>
        <taxon>Alveolata</taxon>
        <taxon>Ciliophora</taxon>
        <taxon>Postciliodesmatophora</taxon>
        <taxon>Heterotrichea</taxon>
        <taxon>Heterotrichida</taxon>
        <taxon>Blepharismidae</taxon>
        <taxon>Blepharisma</taxon>
    </lineage>
</organism>
<dbReference type="EMBL" id="CAJZBQ010000056">
    <property type="protein sequence ID" value="CAG9333360.1"/>
    <property type="molecule type" value="Genomic_DNA"/>
</dbReference>
<evidence type="ECO:0000313" key="1">
    <source>
        <dbReference type="EMBL" id="CAG9333360.1"/>
    </source>
</evidence>
<dbReference type="AlphaFoldDB" id="A0AAU9K8U5"/>
<dbReference type="SUPFAM" id="SSF56399">
    <property type="entry name" value="ADP-ribosylation"/>
    <property type="match status" value="1"/>
</dbReference>
<sequence>METVKIVWHDPDIHNSENSFYTEILPFTYDLKAFSEAEETIRFLQSENNPWILVTSGRKGEELVSHVCDNPNVIGIIIFCKNKKKHQEWTHMYPKVEKIETQGFENVLDHASKIFSTRVMKSAFDLSENSTGIKILNNAVDPSGTLNQSSSPDYYHHMQSELEMSFLMVIRLALKIKKVDRDKVLAEFLSLNPSNEVKNAFKAGKKDLIKSIVYLYSTNMVFFMLNQCYARNEYHKVMNVTAALMFALKARAASFMLNEETALYRGANLTEVQINDYEIGKSGFWSAFTSTSKNEAVSRNDDFGGNVQFEIYLSGIRPHPHIVIPAGWSMVTSENEVLLLPYFPFKVEAIHKDLTDNYNTYTKIVVRQDENHPSLALDSEVLLNYWLEKI</sequence>
<dbReference type="Gene3D" id="3.90.176.10">
    <property type="entry name" value="Toxin ADP-ribosyltransferase, Chain A, domain 1"/>
    <property type="match status" value="1"/>
</dbReference>
<proteinExistence type="predicted"/>
<protein>
    <recommendedName>
        <fullName evidence="3">NAD(P)(+)--arginine ADP-ribosyltransferase</fullName>
    </recommendedName>
</protein>
<evidence type="ECO:0000313" key="2">
    <source>
        <dbReference type="Proteomes" id="UP001162131"/>
    </source>
</evidence>
<gene>
    <name evidence="1" type="ORF">BSTOLATCC_MIC58173</name>
</gene>
<evidence type="ECO:0008006" key="3">
    <source>
        <dbReference type="Google" id="ProtNLM"/>
    </source>
</evidence>
<accession>A0AAU9K8U5</accession>
<comment type="caution">
    <text evidence="1">The sequence shown here is derived from an EMBL/GenBank/DDBJ whole genome shotgun (WGS) entry which is preliminary data.</text>
</comment>
<keyword evidence="2" id="KW-1185">Reference proteome</keyword>
<reference evidence="1" key="1">
    <citation type="submission" date="2021-09" db="EMBL/GenBank/DDBJ databases">
        <authorList>
            <consortium name="AG Swart"/>
            <person name="Singh M."/>
            <person name="Singh A."/>
            <person name="Seah K."/>
            <person name="Emmerich C."/>
        </authorList>
    </citation>
    <scope>NUCLEOTIDE SEQUENCE</scope>
    <source>
        <strain evidence="1">ATCC30299</strain>
    </source>
</reference>
<dbReference type="Proteomes" id="UP001162131">
    <property type="component" value="Unassembled WGS sequence"/>
</dbReference>